<dbReference type="PANTHER" id="PTHR13420">
    <property type="entry name" value="UPF0235 PROTEIN C15ORF40"/>
    <property type="match status" value="1"/>
</dbReference>
<organism evidence="3">
    <name type="scientific">Desulfofervidus auxilii</name>
    <dbReference type="NCBI Taxonomy" id="1621989"/>
    <lineage>
        <taxon>Bacteria</taxon>
        <taxon>Pseudomonadati</taxon>
        <taxon>Thermodesulfobacteriota</taxon>
        <taxon>Candidatus Desulfofervidia</taxon>
        <taxon>Candidatus Desulfofervidales</taxon>
        <taxon>Candidatus Desulfofervidaceae</taxon>
        <taxon>Candidatus Desulfofervidus</taxon>
    </lineage>
</organism>
<comment type="caution">
    <text evidence="3">The sequence shown here is derived from an EMBL/GenBank/DDBJ whole genome shotgun (WGS) entry which is preliminary data.</text>
</comment>
<dbReference type="InterPro" id="IPR003746">
    <property type="entry name" value="DUF167"/>
</dbReference>
<dbReference type="NCBIfam" id="TIGR00251">
    <property type="entry name" value="DUF167 family protein"/>
    <property type="match status" value="1"/>
</dbReference>
<proteinExistence type="inferred from homology"/>
<dbReference type="HAMAP" id="MF_00634">
    <property type="entry name" value="UPF0235"/>
    <property type="match status" value="1"/>
</dbReference>
<reference evidence="3" key="1">
    <citation type="journal article" date="2020" name="mSystems">
        <title>Genome- and Community-Level Interaction Insights into Carbon Utilization and Element Cycling Functions of Hydrothermarchaeota in Hydrothermal Sediment.</title>
        <authorList>
            <person name="Zhou Z."/>
            <person name="Liu Y."/>
            <person name="Xu W."/>
            <person name="Pan J."/>
            <person name="Luo Z.H."/>
            <person name="Li M."/>
        </authorList>
    </citation>
    <scope>NUCLEOTIDE SEQUENCE [LARGE SCALE GENOMIC DNA]</scope>
    <source>
        <strain evidence="3">HyVt-389</strain>
    </source>
</reference>
<protein>
    <recommendedName>
        <fullName evidence="2">UPF0235 protein ENI35_02995</fullName>
    </recommendedName>
</protein>
<gene>
    <name evidence="3" type="ORF">ENI35_02995</name>
</gene>
<dbReference type="InterPro" id="IPR036591">
    <property type="entry name" value="YggU-like_sf"/>
</dbReference>
<evidence type="ECO:0000256" key="1">
    <source>
        <dbReference type="ARBA" id="ARBA00010364"/>
    </source>
</evidence>
<comment type="similarity">
    <text evidence="1 2">Belongs to the UPF0235 family.</text>
</comment>
<evidence type="ECO:0000256" key="2">
    <source>
        <dbReference type="HAMAP-Rule" id="MF_00634"/>
    </source>
</evidence>
<sequence>MPLQEAKKGVVIKVKVQPKAQQDEILGIKGGRLRLRVKAPPQNGKANQACISLLAKIMGITKKEIKLISGAKAREKIFFIQNMKLDDLKEKLGIP</sequence>
<dbReference type="SMART" id="SM01152">
    <property type="entry name" value="DUF167"/>
    <property type="match status" value="1"/>
</dbReference>
<accession>A0A7C1ZLT2</accession>
<name>A0A7C1ZLT2_DESA2</name>
<dbReference type="PANTHER" id="PTHR13420:SF7">
    <property type="entry name" value="UPF0235 PROTEIN C15ORF40"/>
    <property type="match status" value="1"/>
</dbReference>
<dbReference type="AlphaFoldDB" id="A0A7C1ZLT2"/>
<evidence type="ECO:0000313" key="3">
    <source>
        <dbReference type="EMBL" id="HEC67765.1"/>
    </source>
</evidence>
<dbReference type="EMBL" id="DRIH01000095">
    <property type="protein sequence ID" value="HEC67765.1"/>
    <property type="molecule type" value="Genomic_DNA"/>
</dbReference>
<dbReference type="Gene3D" id="3.30.1200.10">
    <property type="entry name" value="YggU-like"/>
    <property type="match status" value="1"/>
</dbReference>
<dbReference type="Pfam" id="PF02594">
    <property type="entry name" value="DUF167"/>
    <property type="match status" value="1"/>
</dbReference>
<dbReference type="SUPFAM" id="SSF69786">
    <property type="entry name" value="YggU-like"/>
    <property type="match status" value="1"/>
</dbReference>
<dbReference type="Proteomes" id="UP000885738">
    <property type="component" value="Unassembled WGS sequence"/>
</dbReference>
<dbReference type="GO" id="GO:0005737">
    <property type="term" value="C:cytoplasm"/>
    <property type="evidence" value="ECO:0007669"/>
    <property type="project" value="TreeGrafter"/>
</dbReference>